<organism evidence="1">
    <name type="scientific">marine sediment metagenome</name>
    <dbReference type="NCBI Taxonomy" id="412755"/>
    <lineage>
        <taxon>unclassified sequences</taxon>
        <taxon>metagenomes</taxon>
        <taxon>ecological metagenomes</taxon>
    </lineage>
</organism>
<gene>
    <name evidence="1" type="ORF">S06H3_04175</name>
</gene>
<feature type="non-terminal residue" evidence="1">
    <location>
        <position position="39"/>
    </location>
</feature>
<reference evidence="1" key="1">
    <citation type="journal article" date="2014" name="Front. Microbiol.">
        <title>High frequency of phylogenetically diverse reductive dehalogenase-homologous genes in deep subseafloor sedimentary metagenomes.</title>
        <authorList>
            <person name="Kawai M."/>
            <person name="Futagami T."/>
            <person name="Toyoda A."/>
            <person name="Takaki Y."/>
            <person name="Nishi S."/>
            <person name="Hori S."/>
            <person name="Arai W."/>
            <person name="Tsubouchi T."/>
            <person name="Morono Y."/>
            <person name="Uchiyama I."/>
            <person name="Ito T."/>
            <person name="Fujiyama A."/>
            <person name="Inagaki F."/>
            <person name="Takami H."/>
        </authorList>
    </citation>
    <scope>NUCLEOTIDE SEQUENCE</scope>
    <source>
        <strain evidence="1">Expedition CK06-06</strain>
    </source>
</reference>
<accession>X1KRE3</accession>
<name>X1KRE3_9ZZZZ</name>
<sequence length="39" mass="4512">MVDASVYVMVLNEILAEFDQQRMNFKLENNRIQAAIAIL</sequence>
<protein>
    <submittedName>
        <fullName evidence="1">Uncharacterized protein</fullName>
    </submittedName>
</protein>
<dbReference type="EMBL" id="BARV01001439">
    <property type="protein sequence ID" value="GAH96205.1"/>
    <property type="molecule type" value="Genomic_DNA"/>
</dbReference>
<dbReference type="AlphaFoldDB" id="X1KRE3"/>
<evidence type="ECO:0000313" key="1">
    <source>
        <dbReference type="EMBL" id="GAH96205.1"/>
    </source>
</evidence>
<proteinExistence type="predicted"/>
<comment type="caution">
    <text evidence="1">The sequence shown here is derived from an EMBL/GenBank/DDBJ whole genome shotgun (WGS) entry which is preliminary data.</text>
</comment>